<dbReference type="EMBL" id="JAUUTY010000002">
    <property type="protein sequence ID" value="KAK1677303.1"/>
    <property type="molecule type" value="Genomic_DNA"/>
</dbReference>
<evidence type="ECO:0000256" key="6">
    <source>
        <dbReference type="ARBA" id="ARBA00022692"/>
    </source>
</evidence>
<dbReference type="PANTHER" id="PTHR47944:SF17">
    <property type="entry name" value="3,9-DIHYDROXYPTEROCARPAN 6A-MONOOXYGENASE"/>
    <property type="match status" value="1"/>
</dbReference>
<dbReference type="InterPro" id="IPR002401">
    <property type="entry name" value="Cyt_P450_E_grp-I"/>
</dbReference>
<dbReference type="Gene3D" id="1.10.630.10">
    <property type="entry name" value="Cytochrome P450"/>
    <property type="match status" value="1"/>
</dbReference>
<keyword evidence="13" id="KW-0284">Flavonoid biosynthesis</keyword>
<dbReference type="InterPro" id="IPR001128">
    <property type="entry name" value="Cyt_P450"/>
</dbReference>
<dbReference type="PANTHER" id="PTHR47944">
    <property type="entry name" value="CYTOCHROME P450 98A9"/>
    <property type="match status" value="1"/>
</dbReference>
<dbReference type="GO" id="GO:0009813">
    <property type="term" value="P:flavonoid biosynthetic process"/>
    <property type="evidence" value="ECO:0007669"/>
    <property type="project" value="UniProtKB-KW"/>
</dbReference>
<dbReference type="AlphaFoldDB" id="A0AAD8T8Z4"/>
<dbReference type="PROSITE" id="PS00086">
    <property type="entry name" value="CYTOCHROME_P450"/>
    <property type="match status" value="1"/>
</dbReference>
<feature type="transmembrane region" description="Helical" evidence="17">
    <location>
        <begin position="20"/>
        <end position="39"/>
    </location>
</feature>
<evidence type="ECO:0000256" key="8">
    <source>
        <dbReference type="ARBA" id="ARBA00022989"/>
    </source>
</evidence>
<comment type="pathway">
    <text evidence="3">Secondary metabolite biosynthesis; flavonoid biosynthesis.</text>
</comment>
<evidence type="ECO:0000256" key="5">
    <source>
        <dbReference type="ARBA" id="ARBA00022617"/>
    </source>
</evidence>
<evidence type="ECO:0008006" key="20">
    <source>
        <dbReference type="Google" id="ProtNLM"/>
    </source>
</evidence>
<evidence type="ECO:0000256" key="7">
    <source>
        <dbReference type="ARBA" id="ARBA00022723"/>
    </source>
</evidence>
<evidence type="ECO:0000256" key="3">
    <source>
        <dbReference type="ARBA" id="ARBA00004966"/>
    </source>
</evidence>
<evidence type="ECO:0000256" key="11">
    <source>
        <dbReference type="ARBA" id="ARBA00023033"/>
    </source>
</evidence>
<name>A0AAD8T8Z4_LOLMU</name>
<evidence type="ECO:0000256" key="14">
    <source>
        <dbReference type="PIRSR" id="PIRSR602401-1"/>
    </source>
</evidence>
<feature type="binding site" description="axial binding residue" evidence="14">
    <location>
        <position position="482"/>
    </location>
    <ligand>
        <name>heme</name>
        <dbReference type="ChEBI" id="CHEBI:30413"/>
    </ligand>
    <ligandPart>
        <name>Fe</name>
        <dbReference type="ChEBI" id="CHEBI:18248"/>
    </ligandPart>
</feature>
<dbReference type="SUPFAM" id="SSF48264">
    <property type="entry name" value="Cytochrome P450"/>
    <property type="match status" value="1"/>
</dbReference>
<dbReference type="FunFam" id="1.10.630.10:FF:000019">
    <property type="entry name" value="Cytochrome P450 family protein"/>
    <property type="match status" value="1"/>
</dbReference>
<feature type="region of interest" description="Disordered" evidence="16">
    <location>
        <begin position="271"/>
        <end position="298"/>
    </location>
</feature>
<protein>
    <recommendedName>
        <fullName evidence="20">3,9-dihydroxypterocarpan 6A-monooxygenase</fullName>
    </recommendedName>
</protein>
<evidence type="ECO:0000256" key="16">
    <source>
        <dbReference type="SAM" id="MobiDB-lite"/>
    </source>
</evidence>
<comment type="similarity">
    <text evidence="4 15">Belongs to the cytochrome P450 family.</text>
</comment>
<keyword evidence="9 15" id="KW-0560">Oxidoreductase</keyword>
<comment type="subcellular location">
    <subcellularLocation>
        <location evidence="2">Membrane</location>
        <topology evidence="2">Single-pass membrane protein</topology>
    </subcellularLocation>
</comment>
<dbReference type="GO" id="GO:0020037">
    <property type="term" value="F:heme binding"/>
    <property type="evidence" value="ECO:0007669"/>
    <property type="project" value="InterPro"/>
</dbReference>
<evidence type="ECO:0000313" key="19">
    <source>
        <dbReference type="Proteomes" id="UP001231189"/>
    </source>
</evidence>
<sequence length="551" mass="59953">MAPSSRMEQPVLLLLQQDPVMASLLAVALATVVLLVASLSRGSGRRKRLPPSPWSLPVIGHLHLVRPPVHRTFRDLAARLGPLMHVRLGSTHCVVASSAAVANELIRSHEGKISERPLTAVARQFAYGSDGFAFAPYSPHWRFMKRLCMSELLGPRTVDQLCPIRRAGLVSMLQSVLLASSSSSVVDLTSALIRLSNTSIIRMMASTVPASITDEAQVLVKAVAELVGAFNVEDYIAVCRGWDLQGLGRRAADVHRRFDALMEDMIRHKEEAREARRMRGGGEDPAAAENNKKPSTPVTSKDLLDILLDKMEDDMAAEVTLTRKKIKAFFIDVVTAGSDTSAAMVEWMIAELMNHPECLRKVRAEIDAVVGRDRIAGEGDVASLPYLMAAYKETLRLRPAAPIAHRQSTEEMELVAGGGNFTVPAGTAVFINLWAIGRDPAYWESPQEFRPERFMAGGSNEGLDPRGQNFQYLPFGSGRRGCPGMGLALQSVPGVVAALIQCFDWTVVPGNSEGKQPAVIDMEEADGLVCARKHPLLLHASPRLSPFPAVV</sequence>
<keyword evidence="7 14" id="KW-0479">Metal-binding</keyword>
<evidence type="ECO:0000313" key="18">
    <source>
        <dbReference type="EMBL" id="KAK1677303.1"/>
    </source>
</evidence>
<dbReference type="GO" id="GO:0005506">
    <property type="term" value="F:iron ion binding"/>
    <property type="evidence" value="ECO:0007669"/>
    <property type="project" value="InterPro"/>
</dbReference>
<dbReference type="PRINTS" id="PR00463">
    <property type="entry name" value="EP450I"/>
</dbReference>
<keyword evidence="6 17" id="KW-0812">Transmembrane</keyword>
<evidence type="ECO:0000256" key="10">
    <source>
        <dbReference type="ARBA" id="ARBA00023004"/>
    </source>
</evidence>
<evidence type="ECO:0000256" key="4">
    <source>
        <dbReference type="ARBA" id="ARBA00010617"/>
    </source>
</evidence>
<keyword evidence="11 15" id="KW-0503">Monooxygenase</keyword>
<dbReference type="PRINTS" id="PR00385">
    <property type="entry name" value="P450"/>
</dbReference>
<evidence type="ECO:0000256" key="17">
    <source>
        <dbReference type="SAM" id="Phobius"/>
    </source>
</evidence>
<dbReference type="GO" id="GO:0016020">
    <property type="term" value="C:membrane"/>
    <property type="evidence" value="ECO:0007669"/>
    <property type="project" value="UniProtKB-SubCell"/>
</dbReference>
<keyword evidence="8 17" id="KW-1133">Transmembrane helix</keyword>
<proteinExistence type="inferred from homology"/>
<evidence type="ECO:0000256" key="1">
    <source>
        <dbReference type="ARBA" id="ARBA00001971"/>
    </source>
</evidence>
<evidence type="ECO:0000256" key="9">
    <source>
        <dbReference type="ARBA" id="ARBA00023002"/>
    </source>
</evidence>
<dbReference type="GO" id="GO:0004497">
    <property type="term" value="F:monooxygenase activity"/>
    <property type="evidence" value="ECO:0007669"/>
    <property type="project" value="UniProtKB-KW"/>
</dbReference>
<evidence type="ECO:0000256" key="15">
    <source>
        <dbReference type="RuleBase" id="RU000461"/>
    </source>
</evidence>
<reference evidence="18" key="1">
    <citation type="submission" date="2023-07" db="EMBL/GenBank/DDBJ databases">
        <title>A chromosome-level genome assembly of Lolium multiflorum.</title>
        <authorList>
            <person name="Chen Y."/>
            <person name="Copetti D."/>
            <person name="Kolliker R."/>
            <person name="Studer B."/>
        </authorList>
    </citation>
    <scope>NUCLEOTIDE SEQUENCE</scope>
    <source>
        <strain evidence="18">02402/16</strain>
        <tissue evidence="18">Leaf</tissue>
    </source>
</reference>
<accession>A0AAD8T8Z4</accession>
<dbReference type="Proteomes" id="UP001231189">
    <property type="component" value="Unassembled WGS sequence"/>
</dbReference>
<feature type="compositionally biased region" description="Basic and acidic residues" evidence="16">
    <location>
        <begin position="271"/>
        <end position="282"/>
    </location>
</feature>
<dbReference type="InterPro" id="IPR036396">
    <property type="entry name" value="Cyt_P450_sf"/>
</dbReference>
<keyword evidence="12 17" id="KW-0472">Membrane</keyword>
<dbReference type="Pfam" id="PF00067">
    <property type="entry name" value="p450"/>
    <property type="match status" value="1"/>
</dbReference>
<evidence type="ECO:0000256" key="12">
    <source>
        <dbReference type="ARBA" id="ARBA00023136"/>
    </source>
</evidence>
<organism evidence="18 19">
    <name type="scientific">Lolium multiflorum</name>
    <name type="common">Italian ryegrass</name>
    <name type="synonym">Lolium perenne subsp. multiflorum</name>
    <dbReference type="NCBI Taxonomy" id="4521"/>
    <lineage>
        <taxon>Eukaryota</taxon>
        <taxon>Viridiplantae</taxon>
        <taxon>Streptophyta</taxon>
        <taxon>Embryophyta</taxon>
        <taxon>Tracheophyta</taxon>
        <taxon>Spermatophyta</taxon>
        <taxon>Magnoliopsida</taxon>
        <taxon>Liliopsida</taxon>
        <taxon>Poales</taxon>
        <taxon>Poaceae</taxon>
        <taxon>BOP clade</taxon>
        <taxon>Pooideae</taxon>
        <taxon>Poodae</taxon>
        <taxon>Poeae</taxon>
        <taxon>Poeae Chloroplast Group 2 (Poeae type)</taxon>
        <taxon>Loliodinae</taxon>
        <taxon>Loliinae</taxon>
        <taxon>Lolium</taxon>
    </lineage>
</organism>
<dbReference type="InterPro" id="IPR017972">
    <property type="entry name" value="Cyt_P450_CS"/>
</dbReference>
<comment type="caution">
    <text evidence="18">The sequence shown here is derived from an EMBL/GenBank/DDBJ whole genome shotgun (WGS) entry which is preliminary data.</text>
</comment>
<gene>
    <name evidence="18" type="ORF">QYE76_038151</name>
</gene>
<dbReference type="GO" id="GO:0016705">
    <property type="term" value="F:oxidoreductase activity, acting on paired donors, with incorporation or reduction of molecular oxygen"/>
    <property type="evidence" value="ECO:0007669"/>
    <property type="project" value="InterPro"/>
</dbReference>
<comment type="cofactor">
    <cofactor evidence="1 14">
        <name>heme</name>
        <dbReference type="ChEBI" id="CHEBI:30413"/>
    </cofactor>
</comment>
<evidence type="ECO:0000256" key="2">
    <source>
        <dbReference type="ARBA" id="ARBA00004167"/>
    </source>
</evidence>
<keyword evidence="10 14" id="KW-0408">Iron</keyword>
<keyword evidence="19" id="KW-1185">Reference proteome</keyword>
<keyword evidence="5 14" id="KW-0349">Heme</keyword>
<evidence type="ECO:0000256" key="13">
    <source>
        <dbReference type="ARBA" id="ARBA00023241"/>
    </source>
</evidence>